<dbReference type="GO" id="GO:0005768">
    <property type="term" value="C:endosome"/>
    <property type="evidence" value="ECO:0007669"/>
    <property type="project" value="TreeGrafter"/>
</dbReference>
<dbReference type="AlphaFoldDB" id="A0A7J8G269"/>
<evidence type="ECO:0000313" key="9">
    <source>
        <dbReference type="Proteomes" id="UP000550707"/>
    </source>
</evidence>
<evidence type="ECO:0000256" key="3">
    <source>
        <dbReference type="ARBA" id="ARBA00022927"/>
    </source>
</evidence>
<dbReference type="Gene3D" id="1.20.58.160">
    <property type="match status" value="1"/>
</dbReference>
<dbReference type="PANTHER" id="PTHR13856">
    <property type="entry name" value="VHS DOMAIN CONTAINING PROTEIN FAMILY"/>
    <property type="match status" value="1"/>
</dbReference>
<dbReference type="EMBL" id="JACASF010000010">
    <property type="protein sequence ID" value="KAF6454123.1"/>
    <property type="molecule type" value="Genomic_DNA"/>
</dbReference>
<protein>
    <submittedName>
        <fullName evidence="8">Target of myb1 membrane trafficking protein</fullName>
    </submittedName>
</protein>
<accession>A0A7J8G269</accession>
<name>A0A7J8G269_MOLMO</name>
<dbReference type="PROSITE" id="PS50179">
    <property type="entry name" value="VHS"/>
    <property type="match status" value="1"/>
</dbReference>
<evidence type="ECO:0000259" key="6">
    <source>
        <dbReference type="PROSITE" id="PS50179"/>
    </source>
</evidence>
<feature type="domain" description="VHS" evidence="6">
    <location>
        <begin position="13"/>
        <end position="43"/>
    </location>
</feature>
<feature type="region of interest" description="Disordered" evidence="5">
    <location>
        <begin position="58"/>
        <end position="107"/>
    </location>
</feature>
<evidence type="ECO:0000259" key="7">
    <source>
        <dbReference type="PROSITE" id="PS50909"/>
    </source>
</evidence>
<dbReference type="InterPro" id="IPR038425">
    <property type="entry name" value="GAT_sf"/>
</dbReference>
<comment type="caution">
    <text evidence="8">The sequence shown here is derived from an EMBL/GenBank/DDBJ whole genome shotgun (WGS) entry which is preliminary data.</text>
</comment>
<dbReference type="GO" id="GO:0015031">
    <property type="term" value="P:protein transport"/>
    <property type="evidence" value="ECO:0007669"/>
    <property type="project" value="UniProtKB-UniRule"/>
</dbReference>
<evidence type="ECO:0000256" key="1">
    <source>
        <dbReference type="ARBA" id="ARBA00007708"/>
    </source>
</evidence>
<feature type="domain" description="GAT" evidence="7">
    <location>
        <begin position="106"/>
        <end position="194"/>
    </location>
</feature>
<keyword evidence="3 4" id="KW-0653">Protein transport</keyword>
<dbReference type="PANTHER" id="PTHR13856:SF32">
    <property type="entry name" value="TARGET OF MYB1 MEMBRANE TRAFFICKING PROTEIN"/>
    <property type="match status" value="1"/>
</dbReference>
<dbReference type="PROSITE" id="PS50909">
    <property type="entry name" value="GAT"/>
    <property type="match status" value="1"/>
</dbReference>
<sequence length="400" mass="43600">MGLAVQWAVWVRQSWADAFRSSPDLTGVVAVYEDLRRKGLEFPMTDLDMLSPIHTPQRTVFSSETPSGQSSVGTDASHRGDPSQHTAPLPTPAVLSSDTPIAPTPEQVGKLRSELEMVSGNVRVMSEMLTELVPTQAEPADLELLQELNRTCRAMQQRVLELIPRISNEQLTEELLIVNDNLNNVFLRHERFERFRTGQTTKAPSEAEAAADLIDMGPDPAATGGLSSQLAGMHLGSGSVRAGLQSLETPGQLEDEFDMFALTRGSSLADQRKEVKYEDPQATDGLAGALDARQQSTGTMGGGSAKTLSDWMMRQGMIPVTQACLMEDIEQWLSTDVGNKPEESKGVTSEEFDKFLEERAKVADRLPNLSSPSAERPPGPRAGSAPLKNQEKEEDVLFAL</sequence>
<dbReference type="InterPro" id="IPR004152">
    <property type="entry name" value="GAT_dom"/>
</dbReference>
<evidence type="ECO:0000256" key="2">
    <source>
        <dbReference type="ARBA" id="ARBA00022448"/>
    </source>
</evidence>
<feature type="region of interest" description="Disordered" evidence="5">
    <location>
        <begin position="363"/>
        <end position="400"/>
    </location>
</feature>
<evidence type="ECO:0000256" key="4">
    <source>
        <dbReference type="PIRNR" id="PIRNR036948"/>
    </source>
</evidence>
<feature type="compositionally biased region" description="Polar residues" evidence="5">
    <location>
        <begin position="58"/>
        <end position="74"/>
    </location>
</feature>
<reference evidence="8 9" key="1">
    <citation type="journal article" date="2020" name="Nature">
        <title>Six reference-quality genomes reveal evolution of bat adaptations.</title>
        <authorList>
            <person name="Jebb D."/>
            <person name="Huang Z."/>
            <person name="Pippel M."/>
            <person name="Hughes G.M."/>
            <person name="Lavrichenko K."/>
            <person name="Devanna P."/>
            <person name="Winkler S."/>
            <person name="Jermiin L.S."/>
            <person name="Skirmuntt E.C."/>
            <person name="Katzourakis A."/>
            <person name="Burkitt-Gray L."/>
            <person name="Ray D.A."/>
            <person name="Sullivan K.A.M."/>
            <person name="Roscito J.G."/>
            <person name="Kirilenko B.M."/>
            <person name="Davalos L.M."/>
            <person name="Corthals A.P."/>
            <person name="Power M.L."/>
            <person name="Jones G."/>
            <person name="Ransome R.D."/>
            <person name="Dechmann D.K.N."/>
            <person name="Locatelli A.G."/>
            <person name="Puechmaille S.J."/>
            <person name="Fedrigo O."/>
            <person name="Jarvis E.D."/>
            <person name="Hiller M."/>
            <person name="Vernes S.C."/>
            <person name="Myers E.W."/>
            <person name="Teeling E.C."/>
        </authorList>
    </citation>
    <scope>NUCLEOTIDE SEQUENCE [LARGE SCALE GENOMIC DNA]</scope>
    <source>
        <strain evidence="8">MMolMol1</strain>
        <tissue evidence="8">Muscle</tissue>
    </source>
</reference>
<comment type="similarity">
    <text evidence="1 4">Belongs to the TOM1 family.</text>
</comment>
<proteinExistence type="inferred from homology"/>
<dbReference type="GO" id="GO:0035091">
    <property type="term" value="F:phosphatidylinositol binding"/>
    <property type="evidence" value="ECO:0007669"/>
    <property type="project" value="InterPro"/>
</dbReference>
<dbReference type="PIRSF" id="PIRSF036948">
    <property type="entry name" value="TOM1"/>
    <property type="match status" value="1"/>
</dbReference>
<keyword evidence="2 4" id="KW-0813">Transport</keyword>
<dbReference type="SUPFAM" id="SSF89009">
    <property type="entry name" value="GAT-like domain"/>
    <property type="match status" value="1"/>
</dbReference>
<dbReference type="InterPro" id="IPR008942">
    <property type="entry name" value="ENTH_VHS"/>
</dbReference>
<dbReference type="Pfam" id="PF03127">
    <property type="entry name" value="GAT"/>
    <property type="match status" value="1"/>
</dbReference>
<gene>
    <name evidence="8" type="ORF">HJG59_018596</name>
</gene>
<dbReference type="InterPro" id="IPR002014">
    <property type="entry name" value="VHS_dom"/>
</dbReference>
<dbReference type="Proteomes" id="UP000550707">
    <property type="component" value="Unassembled WGS sequence"/>
</dbReference>
<dbReference type="GO" id="GO:0043130">
    <property type="term" value="F:ubiquitin binding"/>
    <property type="evidence" value="ECO:0007669"/>
    <property type="project" value="InterPro"/>
</dbReference>
<dbReference type="GO" id="GO:0030276">
    <property type="term" value="F:clathrin binding"/>
    <property type="evidence" value="ECO:0007669"/>
    <property type="project" value="TreeGrafter"/>
</dbReference>
<dbReference type="SUPFAM" id="SSF48464">
    <property type="entry name" value="ENTH/VHS domain"/>
    <property type="match status" value="1"/>
</dbReference>
<evidence type="ECO:0000313" key="8">
    <source>
        <dbReference type="EMBL" id="KAF6454123.1"/>
    </source>
</evidence>
<dbReference type="FunFam" id="1.20.58.160:FF:000001">
    <property type="entry name" value="TOM1-like protein 2 isoform X1"/>
    <property type="match status" value="1"/>
</dbReference>
<dbReference type="CDD" id="cd14236">
    <property type="entry name" value="GAT_TOM1"/>
    <property type="match status" value="1"/>
</dbReference>
<evidence type="ECO:0000256" key="5">
    <source>
        <dbReference type="SAM" id="MobiDB-lite"/>
    </source>
</evidence>
<dbReference type="GO" id="GO:0016020">
    <property type="term" value="C:membrane"/>
    <property type="evidence" value="ECO:0007669"/>
    <property type="project" value="TreeGrafter"/>
</dbReference>
<organism evidence="8 9">
    <name type="scientific">Molossus molossus</name>
    <name type="common">Pallas' mastiff bat</name>
    <name type="synonym">Vespertilio molossus</name>
    <dbReference type="NCBI Taxonomy" id="27622"/>
    <lineage>
        <taxon>Eukaryota</taxon>
        <taxon>Metazoa</taxon>
        <taxon>Chordata</taxon>
        <taxon>Craniata</taxon>
        <taxon>Vertebrata</taxon>
        <taxon>Euteleostomi</taxon>
        <taxon>Mammalia</taxon>
        <taxon>Eutheria</taxon>
        <taxon>Laurasiatheria</taxon>
        <taxon>Chiroptera</taxon>
        <taxon>Yangochiroptera</taxon>
        <taxon>Molossidae</taxon>
        <taxon>Molossus</taxon>
    </lineage>
</organism>
<dbReference type="InterPro" id="IPR014645">
    <property type="entry name" value="TOM1"/>
</dbReference>
<keyword evidence="9" id="KW-1185">Reference proteome</keyword>
<dbReference type="GO" id="GO:0007165">
    <property type="term" value="P:signal transduction"/>
    <property type="evidence" value="ECO:0007669"/>
    <property type="project" value="TreeGrafter"/>
</dbReference>
<dbReference type="Gene3D" id="1.25.40.90">
    <property type="match status" value="1"/>
</dbReference>